<protein>
    <submittedName>
        <fullName evidence="2">Uncharacterized protein</fullName>
    </submittedName>
</protein>
<sequence length="105" mass="10845">RIPAATLVCSIASLLGQGLFWAQAPEGGLEPGVLAPPPPPGPEGSAVEELARAVKALRLAQANVTSCAPCPVLSALECPAETDRWAEQLALVLPSLVVWALWGLQ</sequence>
<keyword evidence="1" id="KW-0732">Signal</keyword>
<proteinExistence type="predicted"/>
<reference evidence="2" key="1">
    <citation type="submission" date="2023-10" db="EMBL/GenBank/DDBJ databases">
        <authorList>
            <person name="Chen Y."/>
            <person name="Shah S."/>
            <person name="Dougan E. K."/>
            <person name="Thang M."/>
            <person name="Chan C."/>
        </authorList>
    </citation>
    <scope>NUCLEOTIDE SEQUENCE [LARGE SCALE GENOMIC DNA]</scope>
</reference>
<organism evidence="2 3">
    <name type="scientific">Prorocentrum cordatum</name>
    <dbReference type="NCBI Taxonomy" id="2364126"/>
    <lineage>
        <taxon>Eukaryota</taxon>
        <taxon>Sar</taxon>
        <taxon>Alveolata</taxon>
        <taxon>Dinophyceae</taxon>
        <taxon>Prorocentrales</taxon>
        <taxon>Prorocentraceae</taxon>
        <taxon>Prorocentrum</taxon>
    </lineage>
</organism>
<feature type="non-terminal residue" evidence="2">
    <location>
        <position position="105"/>
    </location>
</feature>
<keyword evidence="3" id="KW-1185">Reference proteome</keyword>
<evidence type="ECO:0000313" key="3">
    <source>
        <dbReference type="Proteomes" id="UP001189429"/>
    </source>
</evidence>
<feature type="non-terminal residue" evidence="2">
    <location>
        <position position="1"/>
    </location>
</feature>
<dbReference type="Proteomes" id="UP001189429">
    <property type="component" value="Unassembled WGS sequence"/>
</dbReference>
<dbReference type="EMBL" id="CAUYUJ010017884">
    <property type="protein sequence ID" value="CAK0878808.1"/>
    <property type="molecule type" value="Genomic_DNA"/>
</dbReference>
<feature type="signal peptide" evidence="1">
    <location>
        <begin position="1"/>
        <end position="18"/>
    </location>
</feature>
<comment type="caution">
    <text evidence="2">The sequence shown here is derived from an EMBL/GenBank/DDBJ whole genome shotgun (WGS) entry which is preliminary data.</text>
</comment>
<evidence type="ECO:0000256" key="1">
    <source>
        <dbReference type="SAM" id="SignalP"/>
    </source>
</evidence>
<evidence type="ECO:0000313" key="2">
    <source>
        <dbReference type="EMBL" id="CAK0878808.1"/>
    </source>
</evidence>
<gene>
    <name evidence="2" type="ORF">PCOR1329_LOCUS62435</name>
</gene>
<accession>A0ABN9W0K1</accession>
<feature type="chain" id="PRO_5046609625" evidence="1">
    <location>
        <begin position="19"/>
        <end position="105"/>
    </location>
</feature>
<name>A0ABN9W0K1_9DINO</name>